<dbReference type="InterPro" id="IPR051576">
    <property type="entry name" value="PX-Rho_GAP"/>
</dbReference>
<feature type="compositionally biased region" description="Polar residues" evidence="5">
    <location>
        <begin position="1962"/>
        <end position="1971"/>
    </location>
</feature>
<feature type="region of interest" description="Disordered" evidence="5">
    <location>
        <begin position="1048"/>
        <end position="1067"/>
    </location>
</feature>
<feature type="compositionally biased region" description="Polar residues" evidence="5">
    <location>
        <begin position="1881"/>
        <end position="1916"/>
    </location>
</feature>
<feature type="compositionally biased region" description="Basic and acidic residues" evidence="5">
    <location>
        <begin position="1774"/>
        <end position="1784"/>
    </location>
</feature>
<dbReference type="Pfam" id="PF00018">
    <property type="entry name" value="SH3_1"/>
    <property type="match status" value="1"/>
</dbReference>
<dbReference type="GO" id="GO:0005096">
    <property type="term" value="F:GTPase activator activity"/>
    <property type="evidence" value="ECO:0007669"/>
    <property type="project" value="UniProtKB-KW"/>
</dbReference>
<protein>
    <submittedName>
        <fullName evidence="8">ARHGAP32</fullName>
    </submittedName>
</protein>
<feature type="compositionally biased region" description="Polar residues" evidence="5">
    <location>
        <begin position="1649"/>
        <end position="1659"/>
    </location>
</feature>
<feature type="domain" description="SH3" evidence="6">
    <location>
        <begin position="221"/>
        <end position="283"/>
    </location>
</feature>
<keyword evidence="9" id="KW-1185">Reference proteome</keyword>
<gene>
    <name evidence="8" type="ORF">SPHA_31314</name>
</gene>
<dbReference type="InterPro" id="IPR001452">
    <property type="entry name" value="SH3_domain"/>
</dbReference>
<feature type="compositionally biased region" description="Polar residues" evidence="5">
    <location>
        <begin position="858"/>
        <end position="878"/>
    </location>
</feature>
<feature type="compositionally biased region" description="Polar residues" evidence="5">
    <location>
        <begin position="2218"/>
        <end position="2232"/>
    </location>
</feature>
<feature type="region of interest" description="Disordered" evidence="5">
    <location>
        <begin position="1318"/>
        <end position="1350"/>
    </location>
</feature>
<feature type="compositionally biased region" description="Polar residues" evidence="5">
    <location>
        <begin position="1815"/>
        <end position="1825"/>
    </location>
</feature>
<feature type="region of interest" description="Disordered" evidence="5">
    <location>
        <begin position="1815"/>
        <end position="1922"/>
    </location>
</feature>
<dbReference type="PROSITE" id="PS50238">
    <property type="entry name" value="RHOGAP"/>
    <property type="match status" value="1"/>
</dbReference>
<feature type="compositionally biased region" description="Basic and acidic residues" evidence="5">
    <location>
        <begin position="1660"/>
        <end position="1678"/>
    </location>
</feature>
<proteinExistence type="inferred from homology"/>
<keyword evidence="2 4" id="KW-0728">SH3 domain</keyword>
<dbReference type="OrthoDB" id="5873004at2759"/>
<feature type="domain" description="Rho-GAP" evidence="7">
    <location>
        <begin position="366"/>
        <end position="556"/>
    </location>
</feature>
<dbReference type="PANTHER" id="PTHR15729:SF10">
    <property type="entry name" value="GTPASE-ACTIVATING PROTEIN CDGAPR"/>
    <property type="match status" value="1"/>
</dbReference>
<feature type="region of interest" description="Disordered" evidence="5">
    <location>
        <begin position="1178"/>
        <end position="1220"/>
    </location>
</feature>
<dbReference type="SUPFAM" id="SSF50044">
    <property type="entry name" value="SH3-domain"/>
    <property type="match status" value="1"/>
</dbReference>
<evidence type="ECO:0000259" key="7">
    <source>
        <dbReference type="PROSITE" id="PS50238"/>
    </source>
</evidence>
<accession>A0A812C2K5</accession>
<dbReference type="Gene3D" id="3.30.1520.10">
    <property type="entry name" value="Phox-like domain"/>
    <property type="match status" value="1"/>
</dbReference>
<dbReference type="EMBL" id="CAHIKZ030001281">
    <property type="protein sequence ID" value="CAE1258610.1"/>
    <property type="molecule type" value="Genomic_DNA"/>
</dbReference>
<dbReference type="CDD" id="cd11835">
    <property type="entry name" value="SH3_ARHGAP32_33"/>
    <property type="match status" value="1"/>
</dbReference>
<dbReference type="InterPro" id="IPR036028">
    <property type="entry name" value="SH3-like_dom_sf"/>
</dbReference>
<feature type="region of interest" description="Disordered" evidence="5">
    <location>
        <begin position="1753"/>
        <end position="1784"/>
    </location>
</feature>
<feature type="region of interest" description="Disordered" evidence="5">
    <location>
        <begin position="2074"/>
        <end position="2279"/>
    </location>
</feature>
<feature type="compositionally biased region" description="Basic and acidic residues" evidence="5">
    <location>
        <begin position="2108"/>
        <end position="2118"/>
    </location>
</feature>
<dbReference type="Gene3D" id="1.10.555.10">
    <property type="entry name" value="Rho GTPase activation protein"/>
    <property type="match status" value="1"/>
</dbReference>
<feature type="region of interest" description="Disordered" evidence="5">
    <location>
        <begin position="2350"/>
        <end position="2390"/>
    </location>
</feature>
<evidence type="ECO:0000256" key="2">
    <source>
        <dbReference type="ARBA" id="ARBA00022443"/>
    </source>
</evidence>
<dbReference type="SUPFAM" id="SSF64268">
    <property type="entry name" value="PX domain"/>
    <property type="match status" value="1"/>
</dbReference>
<evidence type="ECO:0000256" key="3">
    <source>
        <dbReference type="ARBA" id="ARBA00022468"/>
    </source>
</evidence>
<dbReference type="GO" id="GO:0007264">
    <property type="term" value="P:small GTPase-mediated signal transduction"/>
    <property type="evidence" value="ECO:0007669"/>
    <property type="project" value="TreeGrafter"/>
</dbReference>
<name>A0A812C2K5_ACAPH</name>
<feature type="region of interest" description="Disordered" evidence="5">
    <location>
        <begin position="800"/>
        <end position="897"/>
    </location>
</feature>
<reference evidence="8" key="1">
    <citation type="submission" date="2021-01" db="EMBL/GenBank/DDBJ databases">
        <authorList>
            <person name="Li R."/>
            <person name="Bekaert M."/>
        </authorList>
    </citation>
    <scope>NUCLEOTIDE SEQUENCE</scope>
    <source>
        <strain evidence="8">Farmed</strain>
    </source>
</reference>
<feature type="compositionally biased region" description="Basic residues" evidence="5">
    <location>
        <begin position="2130"/>
        <end position="2139"/>
    </location>
</feature>
<dbReference type="PANTHER" id="PTHR15729">
    <property type="entry name" value="CDC42 GTPASE-ACTIVATING PROTEIN"/>
    <property type="match status" value="1"/>
</dbReference>
<dbReference type="InterPro" id="IPR000198">
    <property type="entry name" value="RhoGAP_dom"/>
</dbReference>
<dbReference type="SMART" id="SM00326">
    <property type="entry name" value="SH3"/>
    <property type="match status" value="1"/>
</dbReference>
<comment type="caution">
    <text evidence="8">The sequence shown here is derived from an EMBL/GenBank/DDBJ whole genome shotgun (WGS) entry which is preliminary data.</text>
</comment>
<organism evidence="8 9">
    <name type="scientific">Acanthosepion pharaonis</name>
    <name type="common">Pharaoh cuttlefish</name>
    <name type="synonym">Sepia pharaonis</name>
    <dbReference type="NCBI Taxonomy" id="158019"/>
    <lineage>
        <taxon>Eukaryota</taxon>
        <taxon>Metazoa</taxon>
        <taxon>Spiralia</taxon>
        <taxon>Lophotrochozoa</taxon>
        <taxon>Mollusca</taxon>
        <taxon>Cephalopoda</taxon>
        <taxon>Coleoidea</taxon>
        <taxon>Decapodiformes</taxon>
        <taxon>Sepiida</taxon>
        <taxon>Sepiina</taxon>
        <taxon>Sepiidae</taxon>
        <taxon>Acanthosepion</taxon>
    </lineage>
</organism>
<feature type="region of interest" description="Disordered" evidence="5">
    <location>
        <begin position="1951"/>
        <end position="1971"/>
    </location>
</feature>
<evidence type="ECO:0000313" key="8">
    <source>
        <dbReference type="EMBL" id="CAE1258610.1"/>
    </source>
</evidence>
<evidence type="ECO:0000313" key="9">
    <source>
        <dbReference type="Proteomes" id="UP000597762"/>
    </source>
</evidence>
<dbReference type="PROSITE" id="PS50002">
    <property type="entry name" value="SH3"/>
    <property type="match status" value="1"/>
</dbReference>
<feature type="compositionally biased region" description="Acidic residues" evidence="5">
    <location>
        <begin position="807"/>
        <end position="826"/>
    </location>
</feature>
<feature type="compositionally biased region" description="Basic and acidic residues" evidence="5">
    <location>
        <begin position="2169"/>
        <end position="2186"/>
    </location>
</feature>
<feature type="region of interest" description="Disordered" evidence="5">
    <location>
        <begin position="1647"/>
        <end position="1734"/>
    </location>
</feature>
<evidence type="ECO:0000259" key="6">
    <source>
        <dbReference type="PROSITE" id="PS50002"/>
    </source>
</evidence>
<feature type="compositionally biased region" description="Polar residues" evidence="5">
    <location>
        <begin position="1679"/>
        <end position="1699"/>
    </location>
</feature>
<feature type="compositionally biased region" description="Basic and acidic residues" evidence="5">
    <location>
        <begin position="1849"/>
        <end position="1869"/>
    </location>
</feature>
<feature type="compositionally biased region" description="Polar residues" evidence="5">
    <location>
        <begin position="2089"/>
        <end position="2100"/>
    </location>
</feature>
<feature type="compositionally biased region" description="Low complexity" evidence="5">
    <location>
        <begin position="2350"/>
        <end position="2359"/>
    </location>
</feature>
<keyword evidence="3" id="KW-0343">GTPase activation</keyword>
<dbReference type="InterPro" id="IPR008936">
    <property type="entry name" value="Rho_GTPase_activation_prot"/>
</dbReference>
<feature type="compositionally biased region" description="Polar residues" evidence="5">
    <location>
        <begin position="309"/>
        <end position="327"/>
    </location>
</feature>
<feature type="region of interest" description="Disordered" evidence="5">
    <location>
        <begin position="287"/>
        <end position="327"/>
    </location>
</feature>
<feature type="compositionally biased region" description="Polar residues" evidence="5">
    <location>
        <begin position="1054"/>
        <end position="1067"/>
    </location>
</feature>
<dbReference type="Gene3D" id="2.30.30.40">
    <property type="entry name" value="SH3 Domains"/>
    <property type="match status" value="1"/>
</dbReference>
<feature type="region of interest" description="Disordered" evidence="5">
    <location>
        <begin position="562"/>
        <end position="583"/>
    </location>
</feature>
<dbReference type="GO" id="GO:0035091">
    <property type="term" value="F:phosphatidylinositol binding"/>
    <property type="evidence" value="ECO:0007669"/>
    <property type="project" value="InterPro"/>
</dbReference>
<dbReference type="FunFam" id="1.10.555.10:FF:000002">
    <property type="entry name" value="rho GTPase-activating protein 32 isoform X1"/>
    <property type="match status" value="1"/>
</dbReference>
<dbReference type="SMART" id="SM00324">
    <property type="entry name" value="RhoGAP"/>
    <property type="match status" value="1"/>
</dbReference>
<sequence>MADGGSSALAYETEPRGFVTEAMQEENINVVSLGLYTQHGIVPIFDSSDSLEAKKNGSNMKIQHTSLTDGATRFPKLEECAHFHYDFVELGQLQLQLCEEDQENYHHQEYEQGEYQFMLRVMSKDKTWNIRRSYENFRMLDKQLHKCIFDRRFSHLPELESQDDLLNINEAELQELLQKYLERFSSIAGSMIYCGSILNWLEMDNRGNRLLAVDDSGINTPAIAAAHAIRRYNAQAADEISLEIGDIVSVIDKPPPEDTMWWRGKRGFEVGFFPGECVELIGDKVPQSMASRIPPPSRKPSSGPVKRGSTWNEGASGSAATPNPSSDTVLRKHSKLISFLQRFFFTRPARNQLKRSGIVKERVFGCDLGEHLLNSGHDVPLVLKCCAEVIEKHGIVDGIYRLSGINSNIQKLRHAFDEDRVPNLADETYLQDIHSISSLLKMYFRELPNPLLTYQLYDKFAKAVQDEDKLHLIHDVVQQLPPPHYRTTEYLIRHLARVAGHGRDTGMHSKNLAIVWAPNLLRSKELELGGGVAALQGVSIQAVVTEFLICYADLIFSDKMPSYSSPELRQSQKKPRPKSLAISTPTRLLTLEEARERALSSHNVPAQKYIDVGGGPEKLPPKYHTVLDLPGYKKKTREPGSMTTLVKPKKSPVSGWKSFFSKSRSSSVKQKARKSSLQGLIYDTDGAGSVSTMERKAITEEDVHNWKKRRLRSAKSAESLLSLSSHKNSISSASSSARNSRGLIESDLVVNLYSGDDRSRVRQHKRSLSSDASTVLLHHEVLPLHDRTNSDITHSAVAVDFNPLNRDDDDDDESSVSSDDSSDENEVPPQLNDVHGQTRQSFIRGDSTRRAIAHRKTSSAPSTPQQQNRQESSDNQMRLSHCESDEDDNSTKKNSSSDELNIFKGKLVKSVEFVEPLDLSMSFLISKSEDSLASRRGSSALEKEITYELSQLGKSEPHMSGVKHRQAYYSRVHDYAEIDESQISAPNNVLEKAKLCPCAMKEEQEEAANSNIVSKPELSKQFTSPLHSPTAIVFTPTQKIEVCKNKEIDPGLTPASNDSSPEHTTQLRSDLLSEIAKLEDSISPISYLQKEEMSKCLSVPSDIGKSLENVNLGSQSDLMSGVSISELSQSIDSISVNDSMDLDLSTITGNYSDSKTLNICKEINKAFSSCNTKMFETQEKGRSTSDLRSSYQEPKQGEYDLKNSKLKQGRSSLNEKSSNYANTKIEAMKKSLVGQECQPSHLSSSVSDNCVRRENKAKMEPAKRYSHHIIDKPKPESANPLFIVESPPSFTSLDNFTQMLQFYAPAEVQHMMSESSDYWNRKTSGRSTNSALEDEGNGGQSKPHISHQLSPSSVCKYHNELSPLDIDFTQFGSKEPTPVSSPSTVCKSPNLWPLSDIDILDDSNKNVWKRKSDTFGHKSSSSSSLDGIPQKSLSLADTGEDNMMVRSLPAGTSITDPIAELNFLTSSDSNSSKNRTCSEGSLLPCKTQSISQTQKQYPFSTQMTNSSPPPLSLRRWESMEVPPSLDSTMVFSPSAVISTSHSDSEFLTLGLTPDQNHSMLQSERDSCETLISSPSSPFSSKNYQILYGTLQSCAARPMQSCIPDLDNIMNMSREEISNAEKLILSEEEKARLQQTVGDCSKKVPLASPEISTVSDQSDVCSDKKQTDSMSESRSREKLIQNQTSLKKSRTDSALGQSRQKAPPRSELSDSQLTSKKSANVPKSPTKSSSEKDGIDKLQRSFITDCLESAVGRIPESVAKEPQLMPEKQGVTSANKEKKLPDSKKYYSSPVISEVLTGNQNKSYNWTGTKSKSFPVSQLNSDQYQISPPEDDVLIQIRPTLKRPVSPRRRLIEKMKQDAQRREAAQKDMVEPSSGEKAPSLSVPSLATDENSKQANNLAKVRQSSELQTQAEGTNDSLKARSLDSLLTQLKPKSGDQEKSLKEKDTFDWVMSSGSSDIPKANSKASSVAATSSDMDVVQDMEMTDNVFTDDAAVDLRNSKKQSKAGQKCASNICQSVKDTTNNRSSLDESILQVAAERHNAYEGFGKNPNGTQQYDTGSLRHPKARKLQNLKEFFEHEELKNRPGYARPLTSSTSSQNSPNCPKYQRYSSKEEEKKEAAKQPVSSPSHILRNTHHRSRSRERKDTKQGGYCKDSPSTHSRSPTPSGRKPAALEKWQRAESHERDGKQTWEMGVDYVQGKSLKSDLSTALAAATKPPPHSGSSRTRTWSESSASDADIKSPPSQRAKDERRKRSTSAEYFKSVRPVDQSAKSDTSDSEGKLSFLEMEIIGEEQLPGHKRRGSIKDLRNYFEAKQVCGEEKKISCSASSADTTSASTYTINNSNLMTLSCTSLSTESTQTSSPRQVPRSRVKSLSPVCGQSELKSDSDLAHKGSSRFSLDFSSYTSRPHVEGIVRPQPVRLGPKPFYGAKT</sequence>
<dbReference type="FunFam" id="2.30.30.40:FF:000207">
    <property type="entry name" value="CLUMA_CG020965, isoform A"/>
    <property type="match status" value="1"/>
</dbReference>
<evidence type="ECO:0000256" key="1">
    <source>
        <dbReference type="ARBA" id="ARBA00008795"/>
    </source>
</evidence>
<dbReference type="Pfam" id="PF00620">
    <property type="entry name" value="RhoGAP"/>
    <property type="match status" value="1"/>
</dbReference>
<comment type="similarity">
    <text evidence="1">Belongs to the PX domain-containing GAP family.</text>
</comment>
<dbReference type="InterPro" id="IPR036871">
    <property type="entry name" value="PX_dom_sf"/>
</dbReference>
<evidence type="ECO:0000256" key="4">
    <source>
        <dbReference type="PROSITE-ProRule" id="PRU00192"/>
    </source>
</evidence>
<dbReference type="Proteomes" id="UP000597762">
    <property type="component" value="Unassembled WGS sequence"/>
</dbReference>
<feature type="compositionally biased region" description="Polar residues" evidence="5">
    <location>
        <begin position="1708"/>
        <end position="1727"/>
    </location>
</feature>
<evidence type="ECO:0000256" key="5">
    <source>
        <dbReference type="SAM" id="MobiDB-lite"/>
    </source>
</evidence>
<dbReference type="SUPFAM" id="SSF48350">
    <property type="entry name" value="GTPase activation domain, GAP"/>
    <property type="match status" value="1"/>
</dbReference>
<feature type="compositionally biased region" description="Polar residues" evidence="5">
    <location>
        <begin position="1318"/>
        <end position="1331"/>
    </location>
</feature>
<feature type="compositionally biased region" description="Polar residues" evidence="5">
    <location>
        <begin position="1209"/>
        <end position="1220"/>
    </location>
</feature>
<feature type="compositionally biased region" description="Low complexity" evidence="5">
    <location>
        <begin position="2153"/>
        <end position="2164"/>
    </location>
</feature>